<dbReference type="CDD" id="cd01347">
    <property type="entry name" value="ligand_gated_channel"/>
    <property type="match status" value="1"/>
</dbReference>
<evidence type="ECO:0000256" key="6">
    <source>
        <dbReference type="ARBA" id="ARBA00023237"/>
    </source>
</evidence>
<evidence type="ECO:0000256" key="4">
    <source>
        <dbReference type="ARBA" id="ARBA00023077"/>
    </source>
</evidence>
<feature type="domain" description="TonB-dependent receptor plug" evidence="9">
    <location>
        <begin position="59"/>
        <end position="153"/>
    </location>
</feature>
<dbReference type="PANTHER" id="PTHR30069:SF49">
    <property type="entry name" value="OUTER MEMBRANE PROTEIN C"/>
    <property type="match status" value="1"/>
</dbReference>
<dbReference type="Gene3D" id="2.40.170.20">
    <property type="entry name" value="TonB-dependent receptor, beta-barrel domain"/>
    <property type="match status" value="1"/>
</dbReference>
<keyword evidence="6" id="KW-0998">Cell outer membrane</keyword>
<keyword evidence="2" id="KW-0813">Transport</keyword>
<dbReference type="InterPro" id="IPR036942">
    <property type="entry name" value="Beta-barrel_TonB_sf"/>
</dbReference>
<accession>A0A3B0SHR6</accession>
<evidence type="ECO:0008006" key="11">
    <source>
        <dbReference type="Google" id="ProtNLM"/>
    </source>
</evidence>
<dbReference type="PROSITE" id="PS52016">
    <property type="entry name" value="TONB_DEPENDENT_REC_3"/>
    <property type="match status" value="1"/>
</dbReference>
<dbReference type="Gene3D" id="2.170.130.10">
    <property type="entry name" value="TonB-dependent receptor, plug domain"/>
    <property type="match status" value="1"/>
</dbReference>
<dbReference type="GO" id="GO:0015344">
    <property type="term" value="F:siderophore uptake transmembrane transporter activity"/>
    <property type="evidence" value="ECO:0007669"/>
    <property type="project" value="TreeGrafter"/>
</dbReference>
<sequence>MSIRNLLNRRLSLAAGISLMAISQNVAAQTVIIKPQNNMDEIVVTGTTLQKPALSTSVPKDTDGQPSADAGDYLRNIPGVTSGRMSGHGLEPVIRGQSRSQLNIINGGAFLEGAGPNRMDTSAAFADIDTADVVIVHRGYQSVQYGPGGSGGVIIVEHHAPTFPEGRNIKGRLDGAYESNGNIWSMAGHFSARADKVYFRLNGHFKDAENYQDGHDNVVNSAFTSYGGSAEVGYSDDFTLINLGISHEETRDMLFPGAGMDSPDGSGTIIRGKLRHEFDGNGLMQGLKIDIYRSHAYHRMDNFSLRNRMMMFRQAELDAYTTGGKILADLQVKDTKISLGMDIKNLNHNGQRNGHNMDRTNMTPVQSVLIPDATIRNIGLFAEAVMPVTDRIQVKGGIRYDNVKSTADNADMKNDLVMPGMMPMSPDMLYNLYYGMSAADRTENNLGGLLRLEYDITADAALYIGLSRSNRSANTVERYIASLMGDSIMPSGMVMNMSWIGNPRLAPEKHTQFDMGLGIRKPEWNILFSAYYDDINDYIFRDRAHGQEDILMTNSALIYRNIEARIWGFEVEGSTRITDELKIFGNISYTNGQNQNLDIPLYQIPPFSYDLALTYSRDIWSVGSRLRGTLKQARVDADPMTGSGRDAGETDGYGIVDIFASVEFIKQTKIRFGISNLLDKFYANHLNRESLNDATALRVNEPGRSFYFRIQSSF</sequence>
<keyword evidence="3" id="KW-0812">Transmembrane</keyword>
<dbReference type="Pfam" id="PF07715">
    <property type="entry name" value="Plug"/>
    <property type="match status" value="1"/>
</dbReference>
<dbReference type="SUPFAM" id="SSF56935">
    <property type="entry name" value="Porins"/>
    <property type="match status" value="1"/>
</dbReference>
<dbReference type="GO" id="GO:0009279">
    <property type="term" value="C:cell outer membrane"/>
    <property type="evidence" value="ECO:0007669"/>
    <property type="project" value="UniProtKB-SubCell"/>
</dbReference>
<dbReference type="AlphaFoldDB" id="A0A3B0SHR6"/>
<protein>
    <recommendedName>
        <fullName evidence="11">TonB-dependent receptor</fullName>
    </recommendedName>
</protein>
<evidence type="ECO:0000256" key="1">
    <source>
        <dbReference type="ARBA" id="ARBA00004571"/>
    </source>
</evidence>
<dbReference type="GO" id="GO:0044718">
    <property type="term" value="P:siderophore transmembrane transport"/>
    <property type="evidence" value="ECO:0007669"/>
    <property type="project" value="TreeGrafter"/>
</dbReference>
<dbReference type="InterPro" id="IPR012910">
    <property type="entry name" value="Plug_dom"/>
</dbReference>
<evidence type="ECO:0000259" key="8">
    <source>
        <dbReference type="Pfam" id="PF00593"/>
    </source>
</evidence>
<evidence type="ECO:0000256" key="5">
    <source>
        <dbReference type="ARBA" id="ARBA00023136"/>
    </source>
</evidence>
<evidence type="ECO:0000256" key="3">
    <source>
        <dbReference type="ARBA" id="ARBA00022692"/>
    </source>
</evidence>
<dbReference type="InterPro" id="IPR039426">
    <property type="entry name" value="TonB-dep_rcpt-like"/>
</dbReference>
<organism evidence="10">
    <name type="scientific">hydrothermal vent metagenome</name>
    <dbReference type="NCBI Taxonomy" id="652676"/>
    <lineage>
        <taxon>unclassified sequences</taxon>
        <taxon>metagenomes</taxon>
        <taxon>ecological metagenomes</taxon>
    </lineage>
</organism>
<gene>
    <name evidence="10" type="ORF">MNBD_ALPHA01-1601</name>
</gene>
<dbReference type="PANTHER" id="PTHR30069">
    <property type="entry name" value="TONB-DEPENDENT OUTER MEMBRANE RECEPTOR"/>
    <property type="match status" value="1"/>
</dbReference>
<keyword evidence="4" id="KW-0798">TonB box</keyword>
<name>A0A3B0SHR6_9ZZZZ</name>
<feature type="region of interest" description="Disordered" evidence="7">
    <location>
        <begin position="53"/>
        <end position="72"/>
    </location>
</feature>
<keyword evidence="5" id="KW-0472">Membrane</keyword>
<evidence type="ECO:0000256" key="7">
    <source>
        <dbReference type="SAM" id="MobiDB-lite"/>
    </source>
</evidence>
<dbReference type="InterPro" id="IPR000531">
    <property type="entry name" value="Beta-barrel_TonB"/>
</dbReference>
<feature type="domain" description="TonB-dependent receptor-like beta-barrel" evidence="8">
    <location>
        <begin position="216"/>
        <end position="677"/>
    </location>
</feature>
<proteinExistence type="predicted"/>
<evidence type="ECO:0000259" key="9">
    <source>
        <dbReference type="Pfam" id="PF07715"/>
    </source>
</evidence>
<evidence type="ECO:0000256" key="2">
    <source>
        <dbReference type="ARBA" id="ARBA00022448"/>
    </source>
</evidence>
<comment type="subcellular location">
    <subcellularLocation>
        <location evidence="1">Cell outer membrane</location>
        <topology evidence="1">Multi-pass membrane protein</topology>
    </subcellularLocation>
</comment>
<evidence type="ECO:0000313" key="10">
    <source>
        <dbReference type="EMBL" id="VAW03703.1"/>
    </source>
</evidence>
<reference evidence="10" key="1">
    <citation type="submission" date="2018-06" db="EMBL/GenBank/DDBJ databases">
        <authorList>
            <person name="Zhirakovskaya E."/>
        </authorList>
    </citation>
    <scope>NUCLEOTIDE SEQUENCE</scope>
</reference>
<dbReference type="Pfam" id="PF00593">
    <property type="entry name" value="TonB_dep_Rec_b-barrel"/>
    <property type="match status" value="1"/>
</dbReference>
<dbReference type="EMBL" id="UOEJ01000175">
    <property type="protein sequence ID" value="VAW03703.1"/>
    <property type="molecule type" value="Genomic_DNA"/>
</dbReference>
<dbReference type="InterPro" id="IPR037066">
    <property type="entry name" value="Plug_dom_sf"/>
</dbReference>